<reference evidence="2 3" key="1">
    <citation type="submission" date="2023-09" db="EMBL/GenBank/DDBJ databases">
        <title>Microbial mechanism of fulvic acid promoting antimony reduction mineralization in rice fields.</title>
        <authorList>
            <person name="Chen G."/>
            <person name="Lan J."/>
        </authorList>
    </citation>
    <scope>NUCLEOTIDE SEQUENCE [LARGE SCALE GENOMIC DNA]</scope>
    <source>
        <strain evidence="2 3">PS1</strain>
    </source>
</reference>
<dbReference type="Proteomes" id="UP001303324">
    <property type="component" value="Chromosome"/>
</dbReference>
<name>A0ABY9VLB4_9BACI</name>
<accession>A0ABY9VLB4</accession>
<organism evidence="2 3">
    <name type="scientific">Mesobacillus jeotgali</name>
    <dbReference type="NCBI Taxonomy" id="129985"/>
    <lineage>
        <taxon>Bacteria</taxon>
        <taxon>Bacillati</taxon>
        <taxon>Bacillota</taxon>
        <taxon>Bacilli</taxon>
        <taxon>Bacillales</taxon>
        <taxon>Bacillaceae</taxon>
        <taxon>Mesobacillus</taxon>
    </lineage>
</organism>
<evidence type="ECO:0000256" key="1">
    <source>
        <dbReference type="SAM" id="MobiDB-lite"/>
    </source>
</evidence>
<feature type="region of interest" description="Disordered" evidence="1">
    <location>
        <begin position="44"/>
        <end position="65"/>
    </location>
</feature>
<evidence type="ECO:0000313" key="2">
    <source>
        <dbReference type="EMBL" id="WNF22472.1"/>
    </source>
</evidence>
<dbReference type="InterPro" id="IPR018691">
    <property type="entry name" value="DUF2188"/>
</dbReference>
<gene>
    <name evidence="2" type="ORF">RH061_20305</name>
</gene>
<dbReference type="Pfam" id="PF09954">
    <property type="entry name" value="DUF2188"/>
    <property type="match status" value="1"/>
</dbReference>
<proteinExistence type="predicted"/>
<sequence length="90" mass="10347">MNMAKNNDNRMEREDYFKDRAGTDDARFHAVPHDEEGWAVKREGQDDPEFTTDSRSEAVSEAKRMAEEAGTMAYIHDEDGKIEDQVNYSS</sequence>
<protein>
    <submittedName>
        <fullName evidence="2">DUF2188 domain-containing protein</fullName>
    </submittedName>
</protein>
<feature type="compositionally biased region" description="Basic and acidic residues" evidence="1">
    <location>
        <begin position="52"/>
        <end position="65"/>
    </location>
</feature>
<dbReference type="EMBL" id="CP134494">
    <property type="protein sequence ID" value="WNF22472.1"/>
    <property type="molecule type" value="Genomic_DNA"/>
</dbReference>
<keyword evidence="3" id="KW-1185">Reference proteome</keyword>
<evidence type="ECO:0000313" key="3">
    <source>
        <dbReference type="Proteomes" id="UP001303324"/>
    </source>
</evidence>